<feature type="domain" description="CCHC-type" evidence="5">
    <location>
        <begin position="73"/>
        <end position="87"/>
    </location>
</feature>
<reference evidence="6" key="5">
    <citation type="submission" date="2025-09" db="UniProtKB">
        <authorList>
            <consortium name="Ensembl"/>
        </authorList>
    </citation>
    <scope>IDENTIFICATION</scope>
</reference>
<reference evidence="7" key="2">
    <citation type="journal article" date="2007" name="PLoS Biol.">
        <title>Survey sequencing and comparative analysis of the elephant shark (Callorhinchus milii) genome.</title>
        <authorList>
            <person name="Venkatesh B."/>
            <person name="Kirkness E.F."/>
            <person name="Loh Y.H."/>
            <person name="Halpern A.L."/>
            <person name="Lee A.P."/>
            <person name="Johnson J."/>
            <person name="Dandona N."/>
            <person name="Viswanathan L.D."/>
            <person name="Tay A."/>
            <person name="Venter J.C."/>
            <person name="Strausberg R.L."/>
            <person name="Brenner S."/>
        </authorList>
    </citation>
    <scope>NUCLEOTIDE SEQUENCE [LARGE SCALE GENOMIC DNA]</scope>
</reference>
<reference evidence="7" key="3">
    <citation type="journal article" date="2014" name="Nature">
        <title>Elephant shark genome provides unique insights into gnathostome evolution.</title>
        <authorList>
            <consortium name="International Elephant Shark Genome Sequencing Consortium"/>
            <person name="Venkatesh B."/>
            <person name="Lee A.P."/>
            <person name="Ravi V."/>
            <person name="Maurya A.K."/>
            <person name="Lian M.M."/>
            <person name="Swann J.B."/>
            <person name="Ohta Y."/>
            <person name="Flajnik M.F."/>
            <person name="Sutoh Y."/>
            <person name="Kasahara M."/>
            <person name="Hoon S."/>
            <person name="Gangu V."/>
            <person name="Roy S.W."/>
            <person name="Irimia M."/>
            <person name="Korzh V."/>
            <person name="Kondrychyn I."/>
            <person name="Lim Z.W."/>
            <person name="Tay B.H."/>
            <person name="Tohari S."/>
            <person name="Kong K.W."/>
            <person name="Ho S."/>
            <person name="Lorente-Galdos B."/>
            <person name="Quilez J."/>
            <person name="Marques-Bonet T."/>
            <person name="Raney B.J."/>
            <person name="Ingham P.W."/>
            <person name="Tay A."/>
            <person name="Hillier L.W."/>
            <person name="Minx P."/>
            <person name="Boehm T."/>
            <person name="Wilson R.K."/>
            <person name="Brenner S."/>
            <person name="Warren W.C."/>
        </authorList>
    </citation>
    <scope>NUCLEOTIDE SEQUENCE [LARGE SCALE GENOMIC DNA]</scope>
</reference>
<dbReference type="Gene3D" id="4.10.60.10">
    <property type="entry name" value="Zinc finger, CCHC-type"/>
    <property type="match status" value="1"/>
</dbReference>
<dbReference type="GO" id="GO:0003676">
    <property type="term" value="F:nucleic acid binding"/>
    <property type="evidence" value="ECO:0007669"/>
    <property type="project" value="InterPro"/>
</dbReference>
<evidence type="ECO:0000256" key="1">
    <source>
        <dbReference type="ARBA" id="ARBA00022723"/>
    </source>
</evidence>
<evidence type="ECO:0000256" key="2">
    <source>
        <dbReference type="ARBA" id="ARBA00022771"/>
    </source>
</evidence>
<protein>
    <recommendedName>
        <fullName evidence="5">CCHC-type domain-containing protein</fullName>
    </recommendedName>
</protein>
<keyword evidence="7" id="KW-1185">Reference proteome</keyword>
<dbReference type="SMART" id="SM00343">
    <property type="entry name" value="ZnF_C2HC"/>
    <property type="match status" value="3"/>
</dbReference>
<dbReference type="SUPFAM" id="SSF57756">
    <property type="entry name" value="Retrovirus zinc finger-like domains"/>
    <property type="match status" value="2"/>
</dbReference>
<keyword evidence="3" id="KW-0862">Zinc</keyword>
<evidence type="ECO:0000313" key="7">
    <source>
        <dbReference type="Proteomes" id="UP000314986"/>
    </source>
</evidence>
<feature type="domain" description="CCHC-type" evidence="5">
    <location>
        <begin position="36"/>
        <end position="50"/>
    </location>
</feature>
<dbReference type="InParanoid" id="A0A4W3JV70"/>
<dbReference type="GO" id="GO:0008270">
    <property type="term" value="F:zinc ion binding"/>
    <property type="evidence" value="ECO:0007669"/>
    <property type="project" value="UniProtKB-KW"/>
</dbReference>
<dbReference type="InterPro" id="IPR001878">
    <property type="entry name" value="Znf_CCHC"/>
</dbReference>
<keyword evidence="2 4" id="KW-0863">Zinc-finger</keyword>
<dbReference type="Pfam" id="PF13696">
    <property type="entry name" value="zf-CCHC_2"/>
    <property type="match status" value="1"/>
</dbReference>
<dbReference type="AlphaFoldDB" id="A0A4W3JV70"/>
<feature type="domain" description="CCHC-type" evidence="5">
    <location>
        <begin position="54"/>
        <end position="69"/>
    </location>
</feature>
<reference evidence="7" key="1">
    <citation type="journal article" date="2006" name="Science">
        <title>Ancient noncoding elements conserved in the human genome.</title>
        <authorList>
            <person name="Venkatesh B."/>
            <person name="Kirkness E.F."/>
            <person name="Loh Y.H."/>
            <person name="Halpern A.L."/>
            <person name="Lee A.P."/>
            <person name="Johnson J."/>
            <person name="Dandona N."/>
            <person name="Viswanathan L.D."/>
            <person name="Tay A."/>
            <person name="Venter J.C."/>
            <person name="Strausberg R.L."/>
            <person name="Brenner S."/>
        </authorList>
    </citation>
    <scope>NUCLEOTIDE SEQUENCE [LARGE SCALE GENOMIC DNA]</scope>
</reference>
<organism evidence="6 7">
    <name type="scientific">Callorhinchus milii</name>
    <name type="common">Ghost shark</name>
    <dbReference type="NCBI Taxonomy" id="7868"/>
    <lineage>
        <taxon>Eukaryota</taxon>
        <taxon>Metazoa</taxon>
        <taxon>Chordata</taxon>
        <taxon>Craniata</taxon>
        <taxon>Vertebrata</taxon>
        <taxon>Chondrichthyes</taxon>
        <taxon>Holocephali</taxon>
        <taxon>Chimaeriformes</taxon>
        <taxon>Callorhinchidae</taxon>
        <taxon>Callorhinchus</taxon>
    </lineage>
</organism>
<accession>A0A4W3JV70</accession>
<evidence type="ECO:0000256" key="3">
    <source>
        <dbReference type="ARBA" id="ARBA00022833"/>
    </source>
</evidence>
<evidence type="ECO:0000259" key="5">
    <source>
        <dbReference type="PROSITE" id="PS50158"/>
    </source>
</evidence>
<dbReference type="GeneTree" id="ENSGT00970000197541"/>
<sequence length="111" mass="12662">MEFNAEKCILRGRMKRAKFPWQRKGRNIGAKTQVVCYHCGKPRHIKPECKGLECRICGKKGHNIRDCRSKIQCQNCGEMGHVTKYCRHEGKSAGLDLKDVVGQINSEFGKL</sequence>
<dbReference type="Ensembl" id="ENSCMIT00000047380.1">
    <property type="protein sequence ID" value="ENSCMIP00000046717.1"/>
    <property type="gene ID" value="ENSCMIG00000019197.1"/>
</dbReference>
<name>A0A4W3JV70_CALMI</name>
<evidence type="ECO:0000256" key="4">
    <source>
        <dbReference type="PROSITE-ProRule" id="PRU00047"/>
    </source>
</evidence>
<proteinExistence type="predicted"/>
<evidence type="ECO:0000313" key="6">
    <source>
        <dbReference type="Ensembl" id="ENSCMIP00000046717.1"/>
    </source>
</evidence>
<dbReference type="PROSITE" id="PS50158">
    <property type="entry name" value="ZF_CCHC"/>
    <property type="match status" value="3"/>
</dbReference>
<dbReference type="InterPro" id="IPR025829">
    <property type="entry name" value="Zn_knuckle_CX2CX3GHX4C"/>
</dbReference>
<dbReference type="Proteomes" id="UP000314986">
    <property type="component" value="Unassembled WGS sequence"/>
</dbReference>
<dbReference type="STRING" id="7868.ENSCMIP00000046717"/>
<reference evidence="6" key="4">
    <citation type="submission" date="2025-08" db="UniProtKB">
        <authorList>
            <consortium name="Ensembl"/>
        </authorList>
    </citation>
    <scope>IDENTIFICATION</scope>
</reference>
<keyword evidence="1" id="KW-0479">Metal-binding</keyword>
<dbReference type="InterPro" id="IPR036875">
    <property type="entry name" value="Znf_CCHC_sf"/>
</dbReference>